<comment type="caution">
    <text evidence="2">The sequence shown here is derived from an EMBL/GenBank/DDBJ whole genome shotgun (WGS) entry which is preliminary data.</text>
</comment>
<evidence type="ECO:0000313" key="3">
    <source>
        <dbReference type="Proteomes" id="UP001057375"/>
    </source>
</evidence>
<proteinExistence type="predicted"/>
<feature type="compositionally biased region" description="Polar residues" evidence="1">
    <location>
        <begin position="565"/>
        <end position="574"/>
    </location>
</feature>
<protein>
    <submittedName>
        <fullName evidence="2">Uncharacterized protein</fullName>
    </submittedName>
</protein>
<evidence type="ECO:0000313" key="2">
    <source>
        <dbReference type="EMBL" id="GKT31593.1"/>
    </source>
</evidence>
<dbReference type="EMBL" id="BQXS01009703">
    <property type="protein sequence ID" value="GKT31593.1"/>
    <property type="molecule type" value="Genomic_DNA"/>
</dbReference>
<accession>A0ABQ5KGD7</accession>
<dbReference type="Proteomes" id="UP001057375">
    <property type="component" value="Unassembled WGS sequence"/>
</dbReference>
<reference evidence="2" key="1">
    <citation type="submission" date="2022-03" db="EMBL/GenBank/DDBJ databases">
        <title>Draft genome sequence of Aduncisulcus paluster, a free-living microaerophilic Fornicata.</title>
        <authorList>
            <person name="Yuyama I."/>
            <person name="Kume K."/>
            <person name="Tamura T."/>
            <person name="Inagaki Y."/>
            <person name="Hashimoto T."/>
        </authorList>
    </citation>
    <scope>NUCLEOTIDE SEQUENCE</scope>
    <source>
        <strain evidence="2">NY0171</strain>
    </source>
</reference>
<keyword evidence="3" id="KW-1185">Reference proteome</keyword>
<sequence>MCNSQKELDGMEIFVRCFHCKTGVGHRQSYKHCERWSIEALCCCCRSCESDPRVLVHIPRTSRVRDYFPETIAKNFYGFIFKEEKILILVSDTDVNRDKVLSVYLSSTLTRAPSVATDSAYALKAQDIQDDGEYGFGGNDDESFDRELAENPDTSLSYPDDDSTSSEHPRELIQIIDPRSLEHPLASLQRMTGTMSNLGAEIFRAALLKEMTHAMYQKFRLAKKADLKSKGTVSSIELPSLQGLRLIRREVIQFHRVCKFINSSGDTISYHWMTPLSSIQYFLQCHLDECIHFSPHELPPTSSEDGHPCCFRKYRLALKTYCGSNIGDNRGMDKPIIDEFTAFRETKPCMTSDDYISWCSIKCITPIFFVGLILYMDGVHIDGRGGTALCVRYTLCNFSSSYRSKDAAWAECTVLEEQSSQPSMAVLMEMLDDVDKLHVGVSIHINGVKCLLYGYLHHIICDGKQKWINMDAPMGGHHPCPWCTTRGEALLFADEPSGKRRYALPVDDGDESESLSSSISGHRIDVLSIADMLRTDDRVTPRARSQFIMPPSVPCRSLDPVLPVSRSQPVPTRFSSSKQKTKKTKDKHVLRAAYEDGRILFSPGELHCNDLLHDQELGDTIDTIKMIEGMLNPTQMK</sequence>
<gene>
    <name evidence="2" type="ORF">ADUPG1_005993</name>
</gene>
<feature type="non-terminal residue" evidence="2">
    <location>
        <position position="637"/>
    </location>
</feature>
<organism evidence="2 3">
    <name type="scientific">Aduncisulcus paluster</name>
    <dbReference type="NCBI Taxonomy" id="2918883"/>
    <lineage>
        <taxon>Eukaryota</taxon>
        <taxon>Metamonada</taxon>
        <taxon>Carpediemonas-like organisms</taxon>
        <taxon>Aduncisulcus</taxon>
    </lineage>
</organism>
<feature type="region of interest" description="Disordered" evidence="1">
    <location>
        <begin position="132"/>
        <end position="169"/>
    </location>
</feature>
<feature type="region of interest" description="Disordered" evidence="1">
    <location>
        <begin position="565"/>
        <end position="587"/>
    </location>
</feature>
<feature type="compositionally biased region" description="Acidic residues" evidence="1">
    <location>
        <begin position="132"/>
        <end position="144"/>
    </location>
</feature>
<evidence type="ECO:0000256" key="1">
    <source>
        <dbReference type="SAM" id="MobiDB-lite"/>
    </source>
</evidence>
<name>A0ABQ5KGD7_9EUKA</name>